<dbReference type="GO" id="GO:0005509">
    <property type="term" value="F:calcium ion binding"/>
    <property type="evidence" value="ECO:0007669"/>
    <property type="project" value="InterPro"/>
</dbReference>
<dbReference type="PROSITE" id="PS50031">
    <property type="entry name" value="EH"/>
    <property type="match status" value="1"/>
</dbReference>
<dbReference type="InterPro" id="IPR030381">
    <property type="entry name" value="G_DYNAMIN_dom"/>
</dbReference>
<dbReference type="PANTHER" id="PTHR11216">
    <property type="entry name" value="EH DOMAIN"/>
    <property type="match status" value="1"/>
</dbReference>
<evidence type="ECO:0000256" key="5">
    <source>
        <dbReference type="ARBA" id="ARBA00022723"/>
    </source>
</evidence>
<keyword evidence="14" id="KW-1185">Reference proteome</keyword>
<sequence length="829" mass="93797">MTESASKTSNHQRLKEMMCHLTPKGAVIPYNLCYDSTGQLWVSSKGGLFKLDESASNVLFERKNMFPKKIAPYTQVVHYEGKIIYVMTEDKANLTEFRVLDLDGKIEHEQFIDGKVQSLTVDQEGNIFMTKQPSLGTTDSIIYKSTIDCLLDWEELCSSSDFAFQNICAYDKDTLAVAATSLPINLYSKQSIKWVNSISGEVLDTFSTAGKEEGQIFFPRCMQRYQDDLLVMDKTGRVQRFLRNGSYTQLSARIDAYIGNGFVVRNDEAVIACTGIVLDENKQTICDDWIEAIKLDGSSASMWTGGNDTKKKDQDVLETVSDGLKKIYKQKLYPLEDFYKFHEFHSPALVGQYSTGKTTFIKYLLEQDFPGIRIGPEPTTDRFIAVMHAEEEGSIPGNALVVDSTKQFRALTKFGNAFLNRFQCSTLKNEVLSSVTIIDTPGILSGEKQRIDRGYDFSGVLEWFAERVDRIILLFDAHKLDISDEFKRCIEALSGNEDKIRIVLNKSDMVDHQQLMRVYGALMWSLGKVFKTPEVARVYIGTFWDHPLHYDINRRLFQDEQHDLFADLQSLPRNAALRKLNDLIKRARLAKVHAYIIAELRKQMPSMIGKEKKKKELIQKLDKIFEQLQKEHNISPGDFPDVNKMRDHLQNADFTKFNAIKPSSTYGSIPKEEAAISAAAKEENGSENVDPTVRGGAFDTATEVATPFGFGKGEGFDKGADETEWVVSRERHTFDEQFNQLQPIDGKVSGRISKEHMLKSKLPNSVLGKIWKLADVDKDGQLDADEFALANYLINLKLEGHELPNELPKHLIPPSKKIEADEGVYPALE</sequence>
<dbReference type="SMART" id="SM00027">
    <property type="entry name" value="EH"/>
    <property type="match status" value="1"/>
</dbReference>
<dbReference type="PANTHER" id="PTHR11216:SF31">
    <property type="entry name" value="AT21416P"/>
    <property type="match status" value="1"/>
</dbReference>
<dbReference type="Gene3D" id="1.10.238.10">
    <property type="entry name" value="EF-hand"/>
    <property type="match status" value="1"/>
</dbReference>
<evidence type="ECO:0000256" key="8">
    <source>
        <dbReference type="ARBA" id="ARBA00022837"/>
    </source>
</evidence>
<dbReference type="GO" id="GO:0005886">
    <property type="term" value="C:plasma membrane"/>
    <property type="evidence" value="ECO:0007669"/>
    <property type="project" value="UniProtKB-SubCell"/>
</dbReference>
<evidence type="ECO:0000256" key="7">
    <source>
        <dbReference type="ARBA" id="ARBA00022753"/>
    </source>
</evidence>
<keyword evidence="10" id="KW-0472">Membrane</keyword>
<dbReference type="WBParaSite" id="jg16485.1">
    <property type="protein sequence ID" value="jg16485.1"/>
    <property type="gene ID" value="jg16485"/>
</dbReference>
<evidence type="ECO:0000259" key="13">
    <source>
        <dbReference type="PROSITE" id="PS51718"/>
    </source>
</evidence>
<dbReference type="GO" id="GO:0010008">
    <property type="term" value="C:endosome membrane"/>
    <property type="evidence" value="ECO:0007669"/>
    <property type="project" value="UniProtKB-SubCell"/>
</dbReference>
<dbReference type="PROSITE" id="PS00018">
    <property type="entry name" value="EF_HAND_1"/>
    <property type="match status" value="1"/>
</dbReference>
<dbReference type="CDD" id="cd00052">
    <property type="entry name" value="EH"/>
    <property type="match status" value="1"/>
</dbReference>
<dbReference type="Gene3D" id="1.10.268.20">
    <property type="match status" value="1"/>
</dbReference>
<keyword evidence="9" id="KW-0067">ATP-binding</keyword>
<evidence type="ECO:0000313" key="14">
    <source>
        <dbReference type="Proteomes" id="UP000887574"/>
    </source>
</evidence>
<evidence type="ECO:0000259" key="11">
    <source>
        <dbReference type="PROSITE" id="PS50031"/>
    </source>
</evidence>
<dbReference type="InterPro" id="IPR027417">
    <property type="entry name" value="P-loop_NTPase"/>
</dbReference>
<keyword evidence="6" id="KW-0547">Nucleotide-binding</keyword>
<dbReference type="SUPFAM" id="SSF52540">
    <property type="entry name" value="P-loop containing nucleoside triphosphate hydrolases"/>
    <property type="match status" value="1"/>
</dbReference>
<dbReference type="SUPFAM" id="SSF47473">
    <property type="entry name" value="EF-hand"/>
    <property type="match status" value="1"/>
</dbReference>
<evidence type="ECO:0000256" key="4">
    <source>
        <dbReference type="ARBA" id="ARBA00022553"/>
    </source>
</evidence>
<proteinExistence type="predicted"/>
<dbReference type="GO" id="GO:0006897">
    <property type="term" value="P:endocytosis"/>
    <property type="evidence" value="ECO:0007669"/>
    <property type="project" value="TreeGrafter"/>
</dbReference>
<keyword evidence="7" id="KW-0967">Endosome</keyword>
<evidence type="ECO:0000313" key="15">
    <source>
        <dbReference type="WBParaSite" id="jg16485.1"/>
    </source>
</evidence>
<dbReference type="InterPro" id="IPR011992">
    <property type="entry name" value="EF-hand-dom_pair"/>
</dbReference>
<dbReference type="PROSITE" id="PS50222">
    <property type="entry name" value="EF_HAND_2"/>
    <property type="match status" value="1"/>
</dbReference>
<organism evidence="14 15">
    <name type="scientific">Ditylenchus dipsaci</name>
    <dbReference type="NCBI Taxonomy" id="166011"/>
    <lineage>
        <taxon>Eukaryota</taxon>
        <taxon>Metazoa</taxon>
        <taxon>Ecdysozoa</taxon>
        <taxon>Nematoda</taxon>
        <taxon>Chromadorea</taxon>
        <taxon>Rhabditida</taxon>
        <taxon>Tylenchina</taxon>
        <taxon>Tylenchomorpha</taxon>
        <taxon>Sphaerularioidea</taxon>
        <taxon>Anguinidae</taxon>
        <taxon>Anguininae</taxon>
        <taxon>Ditylenchus</taxon>
    </lineage>
</organism>
<dbReference type="FunFam" id="1.10.238.10:FF:000038">
    <property type="entry name" value="EH domain-containing protein 3"/>
    <property type="match status" value="1"/>
</dbReference>
<evidence type="ECO:0000256" key="6">
    <source>
        <dbReference type="ARBA" id="ARBA00022741"/>
    </source>
</evidence>
<dbReference type="InterPro" id="IPR045063">
    <property type="entry name" value="Dynamin_N"/>
</dbReference>
<dbReference type="InterPro" id="IPR018247">
    <property type="entry name" value="EF_Hand_1_Ca_BS"/>
</dbReference>
<feature type="domain" description="EH" evidence="11">
    <location>
        <begin position="730"/>
        <end position="818"/>
    </location>
</feature>
<feature type="domain" description="Dynamin-type G" evidence="13">
    <location>
        <begin position="341"/>
        <end position="572"/>
    </location>
</feature>
<evidence type="ECO:0000256" key="2">
    <source>
        <dbReference type="ARBA" id="ARBA00004413"/>
    </source>
</evidence>
<dbReference type="Pfam" id="PF00350">
    <property type="entry name" value="Dynamin_N"/>
    <property type="match status" value="1"/>
</dbReference>
<feature type="domain" description="EF-hand" evidence="12">
    <location>
        <begin position="762"/>
        <end position="797"/>
    </location>
</feature>
<dbReference type="InterPro" id="IPR040990">
    <property type="entry name" value="DUF5600"/>
</dbReference>
<dbReference type="AlphaFoldDB" id="A0A915D6E8"/>
<evidence type="ECO:0000259" key="12">
    <source>
        <dbReference type="PROSITE" id="PS50222"/>
    </source>
</evidence>
<dbReference type="GO" id="GO:0005525">
    <property type="term" value="F:GTP binding"/>
    <property type="evidence" value="ECO:0007669"/>
    <property type="project" value="InterPro"/>
</dbReference>
<dbReference type="GO" id="GO:0005524">
    <property type="term" value="F:ATP binding"/>
    <property type="evidence" value="ECO:0007669"/>
    <property type="project" value="UniProtKB-KW"/>
</dbReference>
<comment type="subcellular location">
    <subcellularLocation>
        <location evidence="2">Cell membrane</location>
        <topology evidence="2">Peripheral membrane protein</topology>
        <orientation evidence="2">Cytoplasmic side</orientation>
    </subcellularLocation>
    <subcellularLocation>
        <location evidence="1">Endosome membrane</location>
        <topology evidence="1">Peripheral membrane protein</topology>
        <orientation evidence="1">Cytoplasmic side</orientation>
    </subcellularLocation>
</comment>
<keyword evidence="4" id="KW-0597">Phosphoprotein</keyword>
<dbReference type="CDD" id="cd09913">
    <property type="entry name" value="EHD"/>
    <property type="match status" value="1"/>
</dbReference>
<accession>A0A915D6E8</accession>
<dbReference type="SUPFAM" id="SSF63829">
    <property type="entry name" value="Calcium-dependent phosphotriesterase"/>
    <property type="match status" value="1"/>
</dbReference>
<dbReference type="GO" id="GO:0016197">
    <property type="term" value="P:endosomal transport"/>
    <property type="evidence" value="ECO:0007669"/>
    <property type="project" value="TreeGrafter"/>
</dbReference>
<evidence type="ECO:0000256" key="9">
    <source>
        <dbReference type="ARBA" id="ARBA00022840"/>
    </source>
</evidence>
<evidence type="ECO:0000256" key="10">
    <source>
        <dbReference type="ARBA" id="ARBA00023136"/>
    </source>
</evidence>
<evidence type="ECO:0000256" key="1">
    <source>
        <dbReference type="ARBA" id="ARBA00004125"/>
    </source>
</evidence>
<dbReference type="Proteomes" id="UP000887574">
    <property type="component" value="Unplaced"/>
</dbReference>
<dbReference type="PROSITE" id="PS51718">
    <property type="entry name" value="G_DYNAMIN_2"/>
    <property type="match status" value="1"/>
</dbReference>
<keyword evidence="3" id="KW-1003">Cell membrane</keyword>
<reference evidence="15" key="1">
    <citation type="submission" date="2022-11" db="UniProtKB">
        <authorList>
            <consortium name="WormBaseParasite"/>
        </authorList>
    </citation>
    <scope>IDENTIFICATION</scope>
</reference>
<protein>
    <submittedName>
        <fullName evidence="15">Uncharacterized protein</fullName>
    </submittedName>
</protein>
<dbReference type="Pfam" id="PF12763">
    <property type="entry name" value="EH"/>
    <property type="match status" value="1"/>
</dbReference>
<dbReference type="Gene3D" id="3.40.50.300">
    <property type="entry name" value="P-loop containing nucleotide triphosphate hydrolases"/>
    <property type="match status" value="1"/>
</dbReference>
<dbReference type="Pfam" id="PF18150">
    <property type="entry name" value="DUF5600"/>
    <property type="match status" value="1"/>
</dbReference>
<evidence type="ECO:0000256" key="3">
    <source>
        <dbReference type="ARBA" id="ARBA00022475"/>
    </source>
</evidence>
<name>A0A915D6E8_9BILA</name>
<keyword evidence="5" id="KW-0479">Metal-binding</keyword>
<dbReference type="FunFam" id="3.40.50.300:FF:000147">
    <property type="entry name" value="EH domain-containing protein 1"/>
    <property type="match status" value="1"/>
</dbReference>
<keyword evidence="8" id="KW-0106">Calcium</keyword>
<dbReference type="InterPro" id="IPR000261">
    <property type="entry name" value="EH_dom"/>
</dbReference>
<dbReference type="InterPro" id="IPR002048">
    <property type="entry name" value="EF_hand_dom"/>
</dbReference>